<name>A0A8B6DAX1_MYTGA</name>
<evidence type="ECO:0000256" key="4">
    <source>
        <dbReference type="ARBA" id="ARBA00022741"/>
    </source>
</evidence>
<dbReference type="OrthoDB" id="5962960at2759"/>
<evidence type="ECO:0000256" key="9">
    <source>
        <dbReference type="SAM" id="MobiDB-lite"/>
    </source>
</evidence>
<feature type="non-terminal residue" evidence="11">
    <location>
        <position position="1"/>
    </location>
</feature>
<comment type="catalytic activity">
    <reaction evidence="8">
        <text>L-seryl-[protein] + ATP = O-phospho-L-seryl-[protein] + ADP + H(+)</text>
        <dbReference type="Rhea" id="RHEA:17989"/>
        <dbReference type="Rhea" id="RHEA-COMP:9863"/>
        <dbReference type="Rhea" id="RHEA-COMP:11604"/>
        <dbReference type="ChEBI" id="CHEBI:15378"/>
        <dbReference type="ChEBI" id="CHEBI:29999"/>
        <dbReference type="ChEBI" id="CHEBI:30616"/>
        <dbReference type="ChEBI" id="CHEBI:83421"/>
        <dbReference type="ChEBI" id="CHEBI:456216"/>
        <dbReference type="EC" id="2.7.11.1"/>
    </reaction>
</comment>
<comment type="catalytic activity">
    <reaction evidence="7">
        <text>L-threonyl-[protein] + ATP = O-phospho-L-threonyl-[protein] + ADP + H(+)</text>
        <dbReference type="Rhea" id="RHEA:46608"/>
        <dbReference type="Rhea" id="RHEA-COMP:11060"/>
        <dbReference type="Rhea" id="RHEA-COMP:11605"/>
        <dbReference type="ChEBI" id="CHEBI:15378"/>
        <dbReference type="ChEBI" id="CHEBI:30013"/>
        <dbReference type="ChEBI" id="CHEBI:30616"/>
        <dbReference type="ChEBI" id="CHEBI:61977"/>
        <dbReference type="ChEBI" id="CHEBI:456216"/>
        <dbReference type="EC" id="2.7.11.1"/>
    </reaction>
</comment>
<dbReference type="InterPro" id="IPR027417">
    <property type="entry name" value="P-loop_NTPase"/>
</dbReference>
<evidence type="ECO:0000256" key="8">
    <source>
        <dbReference type="ARBA" id="ARBA00048679"/>
    </source>
</evidence>
<dbReference type="Pfam" id="PF18738">
    <property type="entry name" value="HEPN_DZIP3"/>
    <property type="match status" value="1"/>
</dbReference>
<feature type="domain" description="Roc" evidence="10">
    <location>
        <begin position="233"/>
        <end position="535"/>
    </location>
</feature>
<dbReference type="SUPFAM" id="SSF52540">
    <property type="entry name" value="P-loop containing nucleoside triphosphate hydrolases"/>
    <property type="match status" value="1"/>
</dbReference>
<evidence type="ECO:0000256" key="3">
    <source>
        <dbReference type="ARBA" id="ARBA00022737"/>
    </source>
</evidence>
<dbReference type="InterPro" id="IPR032171">
    <property type="entry name" value="COR-A"/>
</dbReference>
<organism evidence="11 12">
    <name type="scientific">Mytilus galloprovincialis</name>
    <name type="common">Mediterranean mussel</name>
    <dbReference type="NCBI Taxonomy" id="29158"/>
    <lineage>
        <taxon>Eukaryota</taxon>
        <taxon>Metazoa</taxon>
        <taxon>Spiralia</taxon>
        <taxon>Lophotrochozoa</taxon>
        <taxon>Mollusca</taxon>
        <taxon>Bivalvia</taxon>
        <taxon>Autobranchia</taxon>
        <taxon>Pteriomorphia</taxon>
        <taxon>Mytilida</taxon>
        <taxon>Mytiloidea</taxon>
        <taxon>Mytilidae</taxon>
        <taxon>Mytilinae</taxon>
        <taxon>Mytilus</taxon>
    </lineage>
</organism>
<evidence type="ECO:0000259" key="10">
    <source>
        <dbReference type="PROSITE" id="PS51424"/>
    </source>
</evidence>
<dbReference type="Gene3D" id="3.40.50.300">
    <property type="entry name" value="P-loop containing nucleotide triphosphate hydrolases"/>
    <property type="match status" value="1"/>
</dbReference>
<dbReference type="Pfam" id="PF08477">
    <property type="entry name" value="Roc"/>
    <property type="match status" value="1"/>
</dbReference>
<evidence type="ECO:0000256" key="1">
    <source>
        <dbReference type="ARBA" id="ARBA00012513"/>
    </source>
</evidence>
<feature type="compositionally biased region" description="Polar residues" evidence="9">
    <location>
        <begin position="908"/>
        <end position="925"/>
    </location>
</feature>
<dbReference type="Gene3D" id="1.10.10.10">
    <property type="entry name" value="Winged helix-like DNA-binding domain superfamily/Winged helix DNA-binding domain"/>
    <property type="match status" value="1"/>
</dbReference>
<sequence>MVDEGLMATGLSKEEDNFIRLMYLISHIGTNAVRQRFDQEINPEILPQWLLKNRIKIMKMVHNKTQYNLLYPEGSVVPSSGMFDISLMIRILRLSTNLNITDRFPLNNEHDAGADFTRILFYRNVICHSNCLEVSEDDFEKIRKCLVQAILRLAPDLESEIDALMSISPLYRYNTVMSRLQKGMEMLLSSIKQKLEWLVKRNENIADDKVPVEIRLMSNRKYVPLYLKLLESGSEKKRDIRLVIVGKKGTGKTSLLKRLFGEKINNRKLTSTNGIEIHRTRCKANSDDGIWHRIVGNNEDTERHARLLKPYEETLTSQGNQPTDMTEATANQDTINTPATILYKREITPLISTERQPANLSLEQAFSDIETMLVSQVDLNDKEEYATLLLWDFAGDEEFYHTHQTFLSPDAIYLVVTKLNEAVDKEAQALFRLWMDSIHCYSRLENEKKTSDDIRNISEDLDPPVVIVGTWKDAVTSNSAQIKNACRRNLLMFTEAIAEDERGHIRGDVILSNTEDNDSVFHQIRVDILKLARTRKTWNQNYPLKFIELEKRLQKKKKELPIIAFGELKHISAKTQNPLNGEELILFLKFHHEIRALVYFEDLPDYIILDTQWLSDAFKCIVTAKKFQTPCISIKNQKRWEEFHSMGKLHEEVLEDIFKGEQMFNEHKEHILNVMEKFDIIIRPIKSEEYSSDEKRCYYVPCMIKSVPECDIYKMFNVTENTCKKSTWLCFKFRFLPPHLMNHLIASLCREYEVAEVNVIEQERRNYTTQRVIALFRGIAVFELKKTTKLSKLLIATCENCILLQIFEFGKRTIIKRGMYKHIADFVTEEINKIISTRFKMTNVKFEKKWECCLTKPESVIGSNDFSAEEITEYYCKKCTSTHQFTDVWSDLQSNTLCLPRGSEESSETNSKPETTSKNLNVSTK</sequence>
<keyword evidence="4" id="KW-0547">Nucleotide-binding</keyword>
<keyword evidence="2" id="KW-0808">Transferase</keyword>
<dbReference type="EC" id="2.7.11.1" evidence="1"/>
<evidence type="ECO:0000256" key="6">
    <source>
        <dbReference type="ARBA" id="ARBA00022840"/>
    </source>
</evidence>
<keyword evidence="6" id="KW-0067">ATP-binding</keyword>
<evidence type="ECO:0000256" key="5">
    <source>
        <dbReference type="ARBA" id="ARBA00022777"/>
    </source>
</evidence>
<evidence type="ECO:0000313" key="12">
    <source>
        <dbReference type="Proteomes" id="UP000596742"/>
    </source>
</evidence>
<evidence type="ECO:0000256" key="7">
    <source>
        <dbReference type="ARBA" id="ARBA00047899"/>
    </source>
</evidence>
<proteinExistence type="predicted"/>
<dbReference type="GO" id="GO:0016301">
    <property type="term" value="F:kinase activity"/>
    <property type="evidence" value="ECO:0007669"/>
    <property type="project" value="UniProtKB-KW"/>
</dbReference>
<dbReference type="Pfam" id="PF16095">
    <property type="entry name" value="COR-A"/>
    <property type="match status" value="1"/>
</dbReference>
<dbReference type="EMBL" id="UYJE01003174">
    <property type="protein sequence ID" value="VDI17148.1"/>
    <property type="molecule type" value="Genomic_DNA"/>
</dbReference>
<gene>
    <name evidence="11" type="ORF">MGAL_10B027812</name>
</gene>
<dbReference type="GO" id="GO:0005524">
    <property type="term" value="F:ATP binding"/>
    <property type="evidence" value="ECO:0007669"/>
    <property type="project" value="UniProtKB-KW"/>
</dbReference>
<dbReference type="PROSITE" id="PS51424">
    <property type="entry name" value="ROC"/>
    <property type="match status" value="1"/>
</dbReference>
<dbReference type="InterPro" id="IPR036388">
    <property type="entry name" value="WH-like_DNA-bd_sf"/>
</dbReference>
<comment type="caution">
    <text evidence="11">The sequence shown here is derived from an EMBL/GenBank/DDBJ whole genome shotgun (WGS) entry which is preliminary data.</text>
</comment>
<feature type="region of interest" description="Disordered" evidence="9">
    <location>
        <begin position="900"/>
        <end position="925"/>
    </location>
</feature>
<keyword evidence="3" id="KW-0677">Repeat</keyword>
<keyword evidence="12" id="KW-1185">Reference proteome</keyword>
<dbReference type="AlphaFoldDB" id="A0A8B6DAX1"/>
<keyword evidence="5" id="KW-0418">Kinase</keyword>
<dbReference type="Proteomes" id="UP000596742">
    <property type="component" value="Unassembled WGS sequence"/>
</dbReference>
<dbReference type="InterPro" id="IPR020859">
    <property type="entry name" value="ROC"/>
</dbReference>
<evidence type="ECO:0000313" key="11">
    <source>
        <dbReference type="EMBL" id="VDI17148.1"/>
    </source>
</evidence>
<accession>A0A8B6DAX1</accession>
<protein>
    <recommendedName>
        <fullName evidence="1">non-specific serine/threonine protein kinase</fullName>
        <ecNumber evidence="1">2.7.11.1</ecNumber>
    </recommendedName>
</protein>
<reference evidence="11" key="1">
    <citation type="submission" date="2018-11" db="EMBL/GenBank/DDBJ databases">
        <authorList>
            <person name="Alioto T."/>
            <person name="Alioto T."/>
        </authorList>
    </citation>
    <scope>NUCLEOTIDE SEQUENCE</scope>
</reference>
<dbReference type="InterPro" id="IPR041249">
    <property type="entry name" value="HEPN_DZIP3"/>
</dbReference>
<evidence type="ECO:0000256" key="2">
    <source>
        <dbReference type="ARBA" id="ARBA00022679"/>
    </source>
</evidence>